<evidence type="ECO:0000256" key="10">
    <source>
        <dbReference type="ARBA" id="ARBA00030308"/>
    </source>
</evidence>
<name>A0ABU9HF86_9GAMM</name>
<dbReference type="InterPro" id="IPR020084">
    <property type="entry name" value="NUDIX_hydrolase_CS"/>
</dbReference>
<proteinExistence type="inferred from homology"/>
<dbReference type="Proteomes" id="UP001366060">
    <property type="component" value="Unassembled WGS sequence"/>
</dbReference>
<comment type="function">
    <text evidence="8">Acts on ADP-mannose and ADP-glucose as well as ADP-ribose. Prevents glycogen biosynthesis. The reaction catalyzed by this enzyme is a limiting step of the gluconeogenic process.</text>
</comment>
<evidence type="ECO:0000256" key="1">
    <source>
        <dbReference type="ARBA" id="ARBA00001946"/>
    </source>
</evidence>
<dbReference type="GO" id="GO:0047631">
    <property type="term" value="F:ADP-ribose diphosphatase activity"/>
    <property type="evidence" value="ECO:0007669"/>
    <property type="project" value="UniProtKB-EC"/>
</dbReference>
<dbReference type="EMBL" id="JBAKBA010000045">
    <property type="protein sequence ID" value="MEL0660519.1"/>
    <property type="molecule type" value="Genomic_DNA"/>
</dbReference>
<dbReference type="RefSeq" id="WP_341628957.1">
    <property type="nucleotide sequence ID" value="NZ_JBAKBA010000045.1"/>
</dbReference>
<evidence type="ECO:0000256" key="3">
    <source>
        <dbReference type="ARBA" id="ARBA00012453"/>
    </source>
</evidence>
<keyword evidence="5" id="KW-0479">Metal-binding</keyword>
<dbReference type="PANTHER" id="PTHR11839:SF5">
    <property type="entry name" value="ADP-RIBOSE PYROPHOSPHATASE"/>
    <property type="match status" value="1"/>
</dbReference>
<evidence type="ECO:0000313" key="14">
    <source>
        <dbReference type="EMBL" id="MEL0660519.1"/>
    </source>
</evidence>
<comment type="catalytic activity">
    <reaction evidence="12">
        <text>ADP-D-ribose + H2O = D-ribose 5-phosphate + AMP + 2 H(+)</text>
        <dbReference type="Rhea" id="RHEA:10412"/>
        <dbReference type="ChEBI" id="CHEBI:15377"/>
        <dbReference type="ChEBI" id="CHEBI:15378"/>
        <dbReference type="ChEBI" id="CHEBI:57967"/>
        <dbReference type="ChEBI" id="CHEBI:78346"/>
        <dbReference type="ChEBI" id="CHEBI:456215"/>
        <dbReference type="EC" id="3.6.1.13"/>
    </reaction>
</comment>
<dbReference type="PROSITE" id="PS51462">
    <property type="entry name" value="NUDIX"/>
    <property type="match status" value="1"/>
</dbReference>
<evidence type="ECO:0000313" key="15">
    <source>
        <dbReference type="Proteomes" id="UP001366060"/>
    </source>
</evidence>
<evidence type="ECO:0000256" key="4">
    <source>
        <dbReference type="ARBA" id="ARBA00013297"/>
    </source>
</evidence>
<comment type="similarity">
    <text evidence="2">Belongs to the Nudix hydrolase family. NudF subfamily.</text>
</comment>
<dbReference type="NCBIfam" id="TIGR00052">
    <property type="entry name" value="nudix-type nucleoside diphosphatase, YffH/AdpP family"/>
    <property type="match status" value="1"/>
</dbReference>
<gene>
    <name evidence="14" type="primary">nudF</name>
    <name evidence="14" type="ORF">V6255_15370</name>
</gene>
<evidence type="ECO:0000256" key="12">
    <source>
        <dbReference type="ARBA" id="ARBA00049546"/>
    </source>
</evidence>
<dbReference type="Gene3D" id="3.90.79.10">
    <property type="entry name" value="Nucleoside Triphosphate Pyrophosphohydrolase"/>
    <property type="match status" value="1"/>
</dbReference>
<sequence>MYDKNDVQVLNSETLYQGFFKCNKFTLKHKLFSGEWSKPIQREFFERGKAAALLAYDKEKDSVILVEQFRFGAMESKQSPWLLELIAGMIDKGEDAEEVAKREAFEEAGLVIEECQFMLSYFVSPGGTTETLDLFIANVDSTNVGGVFGLDEEGEDIRVHVVPREQAYQWVKSGKIDNAATIIGLQWLELNYKQGLNI</sequence>
<dbReference type="PROSITE" id="PS00893">
    <property type="entry name" value="NUDIX_BOX"/>
    <property type="match status" value="1"/>
</dbReference>
<dbReference type="NCBIfam" id="NF008003">
    <property type="entry name" value="PRK10729.1"/>
    <property type="match status" value="1"/>
</dbReference>
<dbReference type="PANTHER" id="PTHR11839">
    <property type="entry name" value="UDP/ADP-SUGAR PYROPHOSPHATASE"/>
    <property type="match status" value="1"/>
</dbReference>
<dbReference type="InterPro" id="IPR000086">
    <property type="entry name" value="NUDIX_hydrolase_dom"/>
</dbReference>
<organism evidence="14 15">
    <name type="scientific">Psychromonas arctica</name>
    <dbReference type="NCBI Taxonomy" id="168275"/>
    <lineage>
        <taxon>Bacteria</taxon>
        <taxon>Pseudomonadati</taxon>
        <taxon>Pseudomonadota</taxon>
        <taxon>Gammaproteobacteria</taxon>
        <taxon>Alteromonadales</taxon>
        <taxon>Psychromonadaceae</taxon>
        <taxon>Psychromonas</taxon>
    </lineage>
</organism>
<feature type="domain" description="Nudix hydrolase" evidence="13">
    <location>
        <begin position="46"/>
        <end position="184"/>
    </location>
</feature>
<dbReference type="InterPro" id="IPR015797">
    <property type="entry name" value="NUDIX_hydrolase-like_dom_sf"/>
</dbReference>
<keyword evidence="15" id="KW-1185">Reference proteome</keyword>
<evidence type="ECO:0000256" key="6">
    <source>
        <dbReference type="ARBA" id="ARBA00022801"/>
    </source>
</evidence>
<evidence type="ECO:0000256" key="11">
    <source>
        <dbReference type="ARBA" id="ARBA00033056"/>
    </source>
</evidence>
<dbReference type="SUPFAM" id="SSF55811">
    <property type="entry name" value="Nudix"/>
    <property type="match status" value="1"/>
</dbReference>
<evidence type="ECO:0000256" key="9">
    <source>
        <dbReference type="ARBA" id="ARBA00030162"/>
    </source>
</evidence>
<dbReference type="InterPro" id="IPR004385">
    <property type="entry name" value="NDP_pyrophosphatase"/>
</dbReference>
<protein>
    <recommendedName>
        <fullName evidence="4">ADP-ribose pyrophosphatase</fullName>
        <ecNumber evidence="3">3.6.1.13</ecNumber>
    </recommendedName>
    <alternativeName>
        <fullName evidence="9">ADP-ribose diphosphatase</fullName>
    </alternativeName>
    <alternativeName>
        <fullName evidence="11">ADP-ribose phosphohydrolase</fullName>
    </alternativeName>
    <alternativeName>
        <fullName evidence="10">Adenosine diphosphoribose pyrophosphatase</fullName>
    </alternativeName>
</protein>
<evidence type="ECO:0000256" key="5">
    <source>
        <dbReference type="ARBA" id="ARBA00022723"/>
    </source>
</evidence>
<evidence type="ECO:0000256" key="2">
    <source>
        <dbReference type="ARBA" id="ARBA00007482"/>
    </source>
</evidence>
<dbReference type="CDD" id="cd24155">
    <property type="entry name" value="NUDIX_ADPRase"/>
    <property type="match status" value="1"/>
</dbReference>
<comment type="caution">
    <text evidence="14">The sequence shown here is derived from an EMBL/GenBank/DDBJ whole genome shotgun (WGS) entry which is preliminary data.</text>
</comment>
<comment type="cofactor">
    <cofactor evidence="1">
        <name>Mg(2+)</name>
        <dbReference type="ChEBI" id="CHEBI:18420"/>
    </cofactor>
</comment>
<evidence type="ECO:0000256" key="7">
    <source>
        <dbReference type="ARBA" id="ARBA00022842"/>
    </source>
</evidence>
<keyword evidence="7" id="KW-0460">Magnesium</keyword>
<evidence type="ECO:0000256" key="8">
    <source>
        <dbReference type="ARBA" id="ARBA00025164"/>
    </source>
</evidence>
<dbReference type="EC" id="3.6.1.13" evidence="3"/>
<dbReference type="Pfam" id="PF00293">
    <property type="entry name" value="NUDIX"/>
    <property type="match status" value="1"/>
</dbReference>
<evidence type="ECO:0000259" key="13">
    <source>
        <dbReference type="PROSITE" id="PS51462"/>
    </source>
</evidence>
<accession>A0ABU9HF86</accession>
<keyword evidence="6 14" id="KW-0378">Hydrolase</keyword>
<reference evidence="14 15" key="1">
    <citation type="submission" date="2024-02" db="EMBL/GenBank/DDBJ databases">
        <title>Bacteria isolated from the canopy kelp, Nereocystis luetkeana.</title>
        <authorList>
            <person name="Pfister C.A."/>
            <person name="Younker I.T."/>
            <person name="Light S.H."/>
        </authorList>
    </citation>
    <scope>NUCLEOTIDE SEQUENCE [LARGE SCALE GENOMIC DNA]</scope>
    <source>
        <strain evidence="14 15">TI.2.07</strain>
    </source>
</reference>